<name>A3TVM7_PSEBH</name>
<dbReference type="OrthoDB" id="7860307at2"/>
<dbReference type="InterPro" id="IPR023393">
    <property type="entry name" value="START-like_dom_sf"/>
</dbReference>
<dbReference type="EMBL" id="AAMO01000003">
    <property type="protein sequence ID" value="EAQ03673.1"/>
    <property type="molecule type" value="Genomic_DNA"/>
</dbReference>
<dbReference type="eggNOG" id="COG3427">
    <property type="taxonomic scope" value="Bacteria"/>
</dbReference>
<gene>
    <name evidence="1" type="ORF">OB2597_10536</name>
</gene>
<dbReference type="HOGENOM" id="CLU_138417_0_0_5"/>
<accession>A3TVM7</accession>
<evidence type="ECO:0008006" key="3">
    <source>
        <dbReference type="Google" id="ProtNLM"/>
    </source>
</evidence>
<proteinExistence type="predicted"/>
<dbReference type="AlphaFoldDB" id="A3TVM7"/>
<evidence type="ECO:0000313" key="1">
    <source>
        <dbReference type="EMBL" id="EAQ03673.1"/>
    </source>
</evidence>
<dbReference type="Proteomes" id="UP000004318">
    <property type="component" value="Unassembled WGS sequence"/>
</dbReference>
<dbReference type="Gene3D" id="3.30.530.20">
    <property type="match status" value="1"/>
</dbReference>
<dbReference type="RefSeq" id="WP_009806326.1">
    <property type="nucleotide sequence ID" value="NZ_CH724131.1"/>
</dbReference>
<dbReference type="CDD" id="cd07812">
    <property type="entry name" value="SRPBCC"/>
    <property type="match status" value="1"/>
</dbReference>
<protein>
    <recommendedName>
        <fullName evidence="3">DNA polymerase III subunit gamma/tau</fullName>
    </recommendedName>
</protein>
<dbReference type="SUPFAM" id="SSF55961">
    <property type="entry name" value="Bet v1-like"/>
    <property type="match status" value="1"/>
</dbReference>
<evidence type="ECO:0000313" key="2">
    <source>
        <dbReference type="Proteomes" id="UP000004318"/>
    </source>
</evidence>
<comment type="caution">
    <text evidence="1">The sequence shown here is derived from an EMBL/GenBank/DDBJ whole genome shotgun (WGS) entry which is preliminary data.</text>
</comment>
<organism evidence="1 2">
    <name type="scientific">Pseudooceanicola batsensis (strain ATCC BAA-863 / DSM 15984 / KCTC 12145 / HTCC2597)</name>
    <name type="common">Oceanicola batsensis</name>
    <dbReference type="NCBI Taxonomy" id="252305"/>
    <lineage>
        <taxon>Bacteria</taxon>
        <taxon>Pseudomonadati</taxon>
        <taxon>Pseudomonadota</taxon>
        <taxon>Alphaproteobacteria</taxon>
        <taxon>Rhodobacterales</taxon>
        <taxon>Paracoccaceae</taxon>
        <taxon>Pseudooceanicola</taxon>
    </lineage>
</organism>
<keyword evidence="2" id="KW-1185">Reference proteome</keyword>
<dbReference type="STRING" id="252305.OB2597_10536"/>
<sequence>MKFSTREDIDAPIGHVFAEVSDFQVFERAAMRRGARVKRIDGQDLRGPGMAWQADFEFRGKARSVEIVLEDYEEPTNLEFLAKSAGLSGACEVELIALSPNKTRMRLSVDLKPLTLSARLLVQSMKLTKGNIDKRFRTRVAEFGTDIAARHRRTA</sequence>
<reference evidence="1 2" key="1">
    <citation type="journal article" date="2010" name="J. Bacteriol.">
        <title>Genome sequences of Oceanicola granulosus HTCC2516(T) and Oceanicola batsensis HTCC2597(TDelta).</title>
        <authorList>
            <person name="Thrash J.C."/>
            <person name="Cho J.C."/>
            <person name="Vergin K.L."/>
            <person name="Giovannoni S.J."/>
        </authorList>
    </citation>
    <scope>NUCLEOTIDE SEQUENCE [LARGE SCALE GENOMIC DNA]</scope>
    <source>
        <strain evidence="2">ATCC BAA-863 / DSM 15984 / KCTC 12145 / HTCC2597</strain>
    </source>
</reference>